<dbReference type="RefSeq" id="WP_377378147.1">
    <property type="nucleotide sequence ID" value="NZ_JBHSSW010000009.1"/>
</dbReference>
<reference evidence="2" key="1">
    <citation type="journal article" date="2019" name="Int. J. Syst. Evol. Microbiol.">
        <title>The Global Catalogue of Microorganisms (GCM) 10K type strain sequencing project: providing services to taxonomists for standard genome sequencing and annotation.</title>
        <authorList>
            <consortium name="The Broad Institute Genomics Platform"/>
            <consortium name="The Broad Institute Genome Sequencing Center for Infectious Disease"/>
            <person name="Wu L."/>
            <person name="Ma J."/>
        </authorList>
    </citation>
    <scope>NUCLEOTIDE SEQUENCE [LARGE SCALE GENOMIC DNA]</scope>
    <source>
        <strain evidence="2">CGMCC-1.15741</strain>
    </source>
</reference>
<dbReference type="Proteomes" id="UP001596303">
    <property type="component" value="Unassembled WGS sequence"/>
</dbReference>
<name>A0ABW1S9N5_9PROT</name>
<dbReference type="Pfam" id="PF20319">
    <property type="entry name" value="DUF6614"/>
    <property type="match status" value="1"/>
</dbReference>
<comment type="caution">
    <text evidence="1">The sequence shown here is derived from an EMBL/GenBank/DDBJ whole genome shotgun (WGS) entry which is preliminary data.</text>
</comment>
<sequence>MDIYHVWCDLKPGLTDRLFAEKLTEFLDHLRDEQCVERWRLTRCKLGLSPDGMGEWHIMIETRDLAQLDQAFRRLAPKSGDSHKKHFAANAFATNLKFALYRDWPDTF</sequence>
<keyword evidence="2" id="KW-1185">Reference proteome</keyword>
<evidence type="ECO:0000313" key="2">
    <source>
        <dbReference type="Proteomes" id="UP001596303"/>
    </source>
</evidence>
<gene>
    <name evidence="1" type="ORF">ACFQDM_08720</name>
</gene>
<evidence type="ECO:0000313" key="1">
    <source>
        <dbReference type="EMBL" id="MFC6198159.1"/>
    </source>
</evidence>
<accession>A0ABW1S9N5</accession>
<dbReference type="EMBL" id="JBHSSW010000009">
    <property type="protein sequence ID" value="MFC6198159.1"/>
    <property type="molecule type" value="Genomic_DNA"/>
</dbReference>
<organism evidence="1 2">
    <name type="scientific">Ponticaulis profundi</name>
    <dbReference type="NCBI Taxonomy" id="2665222"/>
    <lineage>
        <taxon>Bacteria</taxon>
        <taxon>Pseudomonadati</taxon>
        <taxon>Pseudomonadota</taxon>
        <taxon>Alphaproteobacteria</taxon>
        <taxon>Hyphomonadales</taxon>
        <taxon>Hyphomonadaceae</taxon>
        <taxon>Ponticaulis</taxon>
    </lineage>
</organism>
<dbReference type="InterPro" id="IPR046722">
    <property type="entry name" value="DUF6614"/>
</dbReference>
<proteinExistence type="predicted"/>
<protein>
    <submittedName>
        <fullName evidence="1">DUF6614 family protein</fullName>
    </submittedName>
</protein>